<dbReference type="InterPro" id="IPR013083">
    <property type="entry name" value="Znf_RING/FYVE/PHD"/>
</dbReference>
<evidence type="ECO:0000256" key="2">
    <source>
        <dbReference type="ARBA" id="ARBA00022771"/>
    </source>
</evidence>
<feature type="region of interest" description="Disordered" evidence="4">
    <location>
        <begin position="1"/>
        <end position="79"/>
    </location>
</feature>
<dbReference type="Gene3D" id="3.30.40.10">
    <property type="entry name" value="Zinc/RING finger domain, C3HC4 (zinc finger)"/>
    <property type="match status" value="1"/>
</dbReference>
<dbReference type="CDD" id="cd16495">
    <property type="entry name" value="RING_CH-C4HC3_MARCH"/>
    <property type="match status" value="1"/>
</dbReference>
<evidence type="ECO:0000313" key="7">
    <source>
        <dbReference type="EMBL" id="KAF2718448.1"/>
    </source>
</evidence>
<evidence type="ECO:0000256" key="5">
    <source>
        <dbReference type="SAM" id="Phobius"/>
    </source>
</evidence>
<dbReference type="AlphaFoldDB" id="A0A9P4Q320"/>
<evidence type="ECO:0000256" key="1">
    <source>
        <dbReference type="ARBA" id="ARBA00022723"/>
    </source>
</evidence>
<dbReference type="InterPro" id="IPR011016">
    <property type="entry name" value="Znf_RING-CH"/>
</dbReference>
<comment type="caution">
    <text evidence="7">The sequence shown here is derived from an EMBL/GenBank/DDBJ whole genome shotgun (WGS) entry which is preliminary data.</text>
</comment>
<feature type="compositionally biased region" description="Polar residues" evidence="4">
    <location>
        <begin position="1"/>
        <end position="11"/>
    </location>
</feature>
<evidence type="ECO:0000313" key="8">
    <source>
        <dbReference type="Proteomes" id="UP000799441"/>
    </source>
</evidence>
<dbReference type="Proteomes" id="UP000799441">
    <property type="component" value="Unassembled WGS sequence"/>
</dbReference>
<feature type="transmembrane region" description="Helical" evidence="5">
    <location>
        <begin position="296"/>
        <end position="313"/>
    </location>
</feature>
<dbReference type="Pfam" id="PF12906">
    <property type="entry name" value="RINGv"/>
    <property type="match status" value="1"/>
</dbReference>
<dbReference type="PANTHER" id="PTHR46347">
    <property type="entry name" value="RING/FYVE/PHD ZINC FINGER SUPERFAMILY PROTEIN"/>
    <property type="match status" value="1"/>
</dbReference>
<evidence type="ECO:0000256" key="4">
    <source>
        <dbReference type="SAM" id="MobiDB-lite"/>
    </source>
</evidence>
<keyword evidence="3" id="KW-0862">Zinc</keyword>
<dbReference type="EMBL" id="MU003824">
    <property type="protein sequence ID" value="KAF2718448.1"/>
    <property type="molecule type" value="Genomic_DNA"/>
</dbReference>
<keyword evidence="8" id="KW-1185">Reference proteome</keyword>
<evidence type="ECO:0000259" key="6">
    <source>
        <dbReference type="PROSITE" id="PS51292"/>
    </source>
</evidence>
<name>A0A9P4Q320_9PEZI</name>
<dbReference type="SUPFAM" id="SSF57850">
    <property type="entry name" value="RING/U-box"/>
    <property type="match status" value="1"/>
</dbReference>
<dbReference type="PANTHER" id="PTHR46347:SF1">
    <property type="entry name" value="RING_FYVE_PHD ZINC FINGER SUPERFAMILY PROTEIN"/>
    <property type="match status" value="1"/>
</dbReference>
<reference evidence="7" key="1">
    <citation type="journal article" date="2020" name="Stud. Mycol.">
        <title>101 Dothideomycetes genomes: a test case for predicting lifestyles and emergence of pathogens.</title>
        <authorList>
            <person name="Haridas S."/>
            <person name="Albert R."/>
            <person name="Binder M."/>
            <person name="Bloem J."/>
            <person name="Labutti K."/>
            <person name="Salamov A."/>
            <person name="Andreopoulos B."/>
            <person name="Baker S."/>
            <person name="Barry K."/>
            <person name="Bills G."/>
            <person name="Bluhm B."/>
            <person name="Cannon C."/>
            <person name="Castanera R."/>
            <person name="Culley D."/>
            <person name="Daum C."/>
            <person name="Ezra D."/>
            <person name="Gonzalez J."/>
            <person name="Henrissat B."/>
            <person name="Kuo A."/>
            <person name="Liang C."/>
            <person name="Lipzen A."/>
            <person name="Lutzoni F."/>
            <person name="Magnuson J."/>
            <person name="Mondo S."/>
            <person name="Nolan M."/>
            <person name="Ohm R."/>
            <person name="Pangilinan J."/>
            <person name="Park H.-J."/>
            <person name="Ramirez L."/>
            <person name="Alfaro M."/>
            <person name="Sun H."/>
            <person name="Tritt A."/>
            <person name="Yoshinaga Y."/>
            <person name="Zwiers L.-H."/>
            <person name="Turgeon B."/>
            <person name="Goodwin S."/>
            <person name="Spatafora J."/>
            <person name="Crous P."/>
            <person name="Grigoriev I."/>
        </authorList>
    </citation>
    <scope>NUCLEOTIDE SEQUENCE</scope>
    <source>
        <strain evidence="7">CBS 116435</strain>
    </source>
</reference>
<sequence length="349" mass="38927">MAGFSTGSSWSFPDDLNAPSKGDAYATNQQPEDTARHRDNVNNTSTRYNSPWDDSTQFSSREDNDVHGEGQSRQNDGTDRFWRPRTCRICLESVLPTFDTPSAALPSWLAGRPHVTYASPPEDGGRLIRPCKCKGSQKYVHEGCLDLWRRQDPEQKRNWYQCPTCSYQYRLQRLSWGRSLESTVTQLSLTFAILAVAMFGLGFVADPIINFYLDPYDTLASAGGPAGSLVYDGEAAGWAEHFAKGLTSLGLLGFAKFLLSVSPWHWWNMRGSGLMGGSSASRSGISGTGRDRVRDLSWIAVLIGIITFLWAVWKGVRAWSRRTLERARQKVMDVTGDDNDEDESDAEDD</sequence>
<feature type="transmembrane region" description="Helical" evidence="5">
    <location>
        <begin position="249"/>
        <end position="267"/>
    </location>
</feature>
<keyword evidence="2" id="KW-0863">Zinc-finger</keyword>
<dbReference type="GO" id="GO:0008270">
    <property type="term" value="F:zinc ion binding"/>
    <property type="evidence" value="ECO:0007669"/>
    <property type="project" value="UniProtKB-KW"/>
</dbReference>
<evidence type="ECO:0000256" key="3">
    <source>
        <dbReference type="ARBA" id="ARBA00022833"/>
    </source>
</evidence>
<accession>A0A9P4Q320</accession>
<feature type="compositionally biased region" description="Polar residues" evidence="4">
    <location>
        <begin position="41"/>
        <end position="59"/>
    </location>
</feature>
<proteinExistence type="predicted"/>
<dbReference type="PROSITE" id="PS51292">
    <property type="entry name" value="ZF_RING_CH"/>
    <property type="match status" value="1"/>
</dbReference>
<dbReference type="SMART" id="SM00744">
    <property type="entry name" value="RINGv"/>
    <property type="match status" value="1"/>
</dbReference>
<feature type="domain" description="RING-CH-type" evidence="6">
    <location>
        <begin position="79"/>
        <end position="172"/>
    </location>
</feature>
<keyword evidence="1" id="KW-0479">Metal-binding</keyword>
<feature type="transmembrane region" description="Helical" evidence="5">
    <location>
        <begin position="187"/>
        <end position="205"/>
    </location>
</feature>
<keyword evidence="5" id="KW-0812">Transmembrane</keyword>
<protein>
    <recommendedName>
        <fullName evidence="6">RING-CH-type domain-containing protein</fullName>
    </recommendedName>
</protein>
<dbReference type="OrthoDB" id="264354at2759"/>
<feature type="compositionally biased region" description="Basic and acidic residues" evidence="4">
    <location>
        <begin position="60"/>
        <end position="79"/>
    </location>
</feature>
<keyword evidence="5" id="KW-0472">Membrane</keyword>
<keyword evidence="5" id="KW-1133">Transmembrane helix</keyword>
<organism evidence="7 8">
    <name type="scientific">Polychaeton citri CBS 116435</name>
    <dbReference type="NCBI Taxonomy" id="1314669"/>
    <lineage>
        <taxon>Eukaryota</taxon>
        <taxon>Fungi</taxon>
        <taxon>Dikarya</taxon>
        <taxon>Ascomycota</taxon>
        <taxon>Pezizomycotina</taxon>
        <taxon>Dothideomycetes</taxon>
        <taxon>Dothideomycetidae</taxon>
        <taxon>Capnodiales</taxon>
        <taxon>Capnodiaceae</taxon>
        <taxon>Polychaeton</taxon>
    </lineage>
</organism>
<gene>
    <name evidence="7" type="ORF">K431DRAFT_287604</name>
</gene>